<geneLocation type="plasmid" evidence="1">
    <name>pRSPA01</name>
</geneLocation>
<dbReference type="NCBIfam" id="TIGR04098">
    <property type="entry name" value="LnmK_bifunc"/>
    <property type="match status" value="1"/>
</dbReference>
<name>A4WY51_CERS5</name>
<dbReference type="InterPro" id="IPR024091">
    <property type="entry name" value="LnmK-like_bifun_acyl/decarbox"/>
</dbReference>
<accession>A4WY51</accession>
<sequence precursor="true">MNYVSHFTAGLPQLDIHTLSEDWALATSLENHWILLARSMGLKPSEWLDSQGDRMYGAVIHLTTSFDLAYPLREDEAFAADTRFLAIRKPHALSSTRFLVDGKEKAEVRILSSFIKRKVRGSNKKFAKVRDIWTAEDLDGARIDAELERHHAMKSLPVEGVLAMDYEVNRIQDFNTADFLYFKNFVRIAKASEWRENRGKAPRLNSRREVWYFGNVEDGERVLAHVARASDACATELVDAEGRRLCLSLAEAPEVTIAPR</sequence>
<evidence type="ECO:0000313" key="1">
    <source>
        <dbReference type="EMBL" id="ABP72315.1"/>
    </source>
</evidence>
<dbReference type="KEGG" id="rsq:Rsph17025_3438"/>
<dbReference type="HOGENOM" id="CLU_1069111_0_0_5"/>
<gene>
    <name evidence="1" type="ordered locus">Rsph17025_3438</name>
</gene>
<protein>
    <submittedName>
        <fullName evidence="1">Uncharacterized protein</fullName>
    </submittedName>
</protein>
<dbReference type="BioCyc" id="RSPH349102:G1G8M-3543-MONOMER"/>
<dbReference type="Gene3D" id="3.10.129.10">
    <property type="entry name" value="Hotdog Thioesterase"/>
    <property type="match status" value="1"/>
</dbReference>
<keyword evidence="1" id="KW-0614">Plasmid</keyword>
<organism evidence="1">
    <name type="scientific">Cereibacter sphaeroides (strain ATCC 17025 / ATH 2.4.3)</name>
    <name type="common">Rhodobacter sphaeroides</name>
    <dbReference type="NCBI Taxonomy" id="349102"/>
    <lineage>
        <taxon>Bacteria</taxon>
        <taxon>Pseudomonadati</taxon>
        <taxon>Pseudomonadota</taxon>
        <taxon>Alphaproteobacteria</taxon>
        <taxon>Rhodobacterales</taxon>
        <taxon>Paracoccaceae</taxon>
        <taxon>Cereibacter</taxon>
    </lineage>
</organism>
<dbReference type="NCBIfam" id="TIGR04099">
    <property type="entry name" value="biosn_Pnap_2097"/>
    <property type="match status" value="1"/>
</dbReference>
<proteinExistence type="predicted"/>
<dbReference type="AlphaFoldDB" id="A4WY51"/>
<dbReference type="EMBL" id="CP000662">
    <property type="protein sequence ID" value="ABP72315.1"/>
    <property type="molecule type" value="Genomic_DNA"/>
</dbReference>
<reference evidence="1" key="1">
    <citation type="submission" date="2007-04" db="EMBL/GenBank/DDBJ databases">
        <title>Complete sequence of plasmid pRSPA01 of Rhodobacter sphaeroides ATCC 17025.</title>
        <authorList>
            <consortium name="US DOE Joint Genome Institute"/>
            <person name="Copeland A."/>
            <person name="Lucas S."/>
            <person name="Lapidus A."/>
            <person name="Barry K."/>
            <person name="Detter J.C."/>
            <person name="Glavina del Rio T."/>
            <person name="Hammon N."/>
            <person name="Israni S."/>
            <person name="Dalin E."/>
            <person name="Tice H."/>
            <person name="Pitluck S."/>
            <person name="Chertkov O."/>
            <person name="Brettin T."/>
            <person name="Bruce D."/>
            <person name="Han C."/>
            <person name="Schmutz J."/>
            <person name="Larimer F."/>
            <person name="Land M."/>
            <person name="Hauser L."/>
            <person name="Kyrpides N."/>
            <person name="Kim E."/>
            <person name="Richardson P."/>
            <person name="Mackenzie C."/>
            <person name="Choudhary M."/>
            <person name="Donohue T.J."/>
            <person name="Kaplan S."/>
        </authorList>
    </citation>
    <scope>NUCLEOTIDE SEQUENCE [LARGE SCALE GENOMIC DNA]</scope>
    <source>
        <strain evidence="1">ATCC 17025</strain>
        <plasmid evidence="1">pRSPA01</plasmid>
    </source>
</reference>